<feature type="domain" description="ABC transporter" evidence="3">
    <location>
        <begin position="280"/>
        <end position="499"/>
    </location>
</feature>
<dbReference type="SMART" id="SM00382">
    <property type="entry name" value="AAA"/>
    <property type="match status" value="2"/>
</dbReference>
<dbReference type="InterPro" id="IPR027417">
    <property type="entry name" value="P-loop_NTPase"/>
</dbReference>
<dbReference type="RefSeq" id="WP_091375180.1">
    <property type="nucleotide sequence ID" value="NZ_LT629740.1"/>
</dbReference>
<dbReference type="Pfam" id="PF00005">
    <property type="entry name" value="ABC_tran"/>
    <property type="match status" value="2"/>
</dbReference>
<evidence type="ECO:0000259" key="3">
    <source>
        <dbReference type="PROSITE" id="PS50893"/>
    </source>
</evidence>
<dbReference type="InterPro" id="IPR003593">
    <property type="entry name" value="AAA+_ATPase"/>
</dbReference>
<organism evidence="4 5">
    <name type="scientific">Mucilaginibacter mallensis</name>
    <dbReference type="NCBI Taxonomy" id="652787"/>
    <lineage>
        <taxon>Bacteria</taxon>
        <taxon>Pseudomonadati</taxon>
        <taxon>Bacteroidota</taxon>
        <taxon>Sphingobacteriia</taxon>
        <taxon>Sphingobacteriales</taxon>
        <taxon>Sphingobacteriaceae</taxon>
        <taxon>Mucilaginibacter</taxon>
    </lineage>
</organism>
<evidence type="ECO:0000256" key="1">
    <source>
        <dbReference type="ARBA" id="ARBA00022741"/>
    </source>
</evidence>
<feature type="domain" description="ABC transporter" evidence="3">
    <location>
        <begin position="6"/>
        <end position="259"/>
    </location>
</feature>
<keyword evidence="1" id="KW-0547">Nucleotide-binding</keyword>
<accession>A0A1H1ZWZ0</accession>
<keyword evidence="2 4" id="KW-0067">ATP-binding</keyword>
<dbReference type="PANTHER" id="PTHR43514">
    <property type="entry name" value="ABC TRANSPORTER I FAMILY MEMBER 10"/>
    <property type="match status" value="1"/>
</dbReference>
<dbReference type="PROSITE" id="PS50893">
    <property type="entry name" value="ABC_TRANSPORTER_2"/>
    <property type="match status" value="2"/>
</dbReference>
<dbReference type="PANTHER" id="PTHR43514:SF4">
    <property type="entry name" value="ABC TRANSPORTER I FAMILY MEMBER 10"/>
    <property type="match status" value="1"/>
</dbReference>
<dbReference type="GO" id="GO:0016887">
    <property type="term" value="F:ATP hydrolysis activity"/>
    <property type="evidence" value="ECO:0007669"/>
    <property type="project" value="InterPro"/>
</dbReference>
<dbReference type="Gene3D" id="3.40.50.300">
    <property type="entry name" value="P-loop containing nucleotide triphosphate hydrolases"/>
    <property type="match status" value="2"/>
</dbReference>
<gene>
    <name evidence="4" type="ORF">SAMN05216490_3284</name>
</gene>
<evidence type="ECO:0000313" key="4">
    <source>
        <dbReference type="EMBL" id="SDT38258.1"/>
    </source>
</evidence>
<evidence type="ECO:0000256" key="2">
    <source>
        <dbReference type="ARBA" id="ARBA00022840"/>
    </source>
</evidence>
<sequence>MNNPLLSIDNVTVRYLNNTLFKHLTFNISKGQNWALIGESGSGKSALLQTIAGRFNVTGGEVKYHFFDEFLVHHPTDADGLTHHKLIALVESKHHFKNRSNTSNFYYQQRYNSSDSEDALTVDEYLQSIHPAAGEGLYWNIEKVIETLNLAALRSKELIKLSNGETKRLMLAAALLKNPALLLLDTPLTGLDVQTRAAFSLMIDEIIASGITVIMATSPYEIPEAITHIAYLQDGNITQELTKSIFKPEHFTQNTADNIDKEQLKALLTAEPKPTYTYIVKMNNVNIRYGENQVLKNVNWQILPGERWALLGPNGAGKSTLLSLINGDNPQAYANDIVLFDKQRGTGESIWDIKKKIGFVSPELHQYFPTDNSCLQVIESGYYDTLGLFRPSQPKRTETALKWMQALEIDKYARTLLKNIPASAQRLCLLARALIKNPDLLIFDEPCQGMDAHQQAHFKQIVNTICTLSDVTLIYVTHYQHEIPDSVTKVLKLEKGSVVD</sequence>
<reference evidence="4 5" key="1">
    <citation type="submission" date="2016-10" db="EMBL/GenBank/DDBJ databases">
        <authorList>
            <person name="de Groot N.N."/>
        </authorList>
    </citation>
    <scope>NUCLEOTIDE SEQUENCE [LARGE SCALE GENOMIC DNA]</scope>
    <source>
        <strain evidence="4 5">MP1X4</strain>
    </source>
</reference>
<evidence type="ECO:0000313" key="5">
    <source>
        <dbReference type="Proteomes" id="UP000199679"/>
    </source>
</evidence>
<keyword evidence="5" id="KW-1185">Reference proteome</keyword>
<dbReference type="GO" id="GO:0005524">
    <property type="term" value="F:ATP binding"/>
    <property type="evidence" value="ECO:0007669"/>
    <property type="project" value="UniProtKB-KW"/>
</dbReference>
<proteinExistence type="predicted"/>
<dbReference type="AlphaFoldDB" id="A0A1H1ZWZ0"/>
<dbReference type="STRING" id="652787.SAMN05216490_3284"/>
<name>A0A1H1ZWZ0_MUCMA</name>
<dbReference type="InterPro" id="IPR003439">
    <property type="entry name" value="ABC_transporter-like_ATP-bd"/>
</dbReference>
<dbReference type="SUPFAM" id="SSF52540">
    <property type="entry name" value="P-loop containing nucleoside triphosphate hydrolases"/>
    <property type="match status" value="2"/>
</dbReference>
<dbReference type="InterPro" id="IPR050334">
    <property type="entry name" value="Molybdenum_import_ModC"/>
</dbReference>
<dbReference type="OrthoDB" id="9789994at2"/>
<dbReference type="EMBL" id="LT629740">
    <property type="protein sequence ID" value="SDT38258.1"/>
    <property type="molecule type" value="Genomic_DNA"/>
</dbReference>
<protein>
    <submittedName>
        <fullName evidence="4">Molybdate transport system ATP-binding protein</fullName>
    </submittedName>
</protein>
<dbReference type="Proteomes" id="UP000199679">
    <property type="component" value="Chromosome I"/>
</dbReference>